<organism evidence="4">
    <name type="scientific">mine drainage metagenome</name>
    <dbReference type="NCBI Taxonomy" id="410659"/>
    <lineage>
        <taxon>unclassified sequences</taxon>
        <taxon>metagenomes</taxon>
        <taxon>ecological metagenomes</taxon>
    </lineage>
</organism>
<dbReference type="InterPro" id="IPR013656">
    <property type="entry name" value="PAS_4"/>
</dbReference>
<feature type="domain" description="PAS" evidence="1">
    <location>
        <begin position="58"/>
        <end position="128"/>
    </location>
</feature>
<dbReference type="Gene3D" id="3.30.450.20">
    <property type="entry name" value="PAS domain"/>
    <property type="match status" value="3"/>
</dbReference>
<feature type="domain" description="PAC" evidence="2">
    <location>
        <begin position="254"/>
        <end position="307"/>
    </location>
</feature>
<dbReference type="InterPro" id="IPR035965">
    <property type="entry name" value="PAS-like_dom_sf"/>
</dbReference>
<evidence type="ECO:0000259" key="3">
    <source>
        <dbReference type="PROSITE" id="PS50887"/>
    </source>
</evidence>
<dbReference type="InterPro" id="IPR000160">
    <property type="entry name" value="GGDEF_dom"/>
</dbReference>
<dbReference type="SUPFAM" id="SSF55073">
    <property type="entry name" value="Nucleotide cyclase"/>
    <property type="match status" value="1"/>
</dbReference>
<dbReference type="InterPro" id="IPR000700">
    <property type="entry name" value="PAS-assoc_C"/>
</dbReference>
<reference evidence="4" key="1">
    <citation type="submission" date="2016-10" db="EMBL/GenBank/DDBJ databases">
        <title>Sequence of Gallionella enrichment culture.</title>
        <authorList>
            <person name="Poehlein A."/>
            <person name="Muehling M."/>
            <person name="Daniel R."/>
        </authorList>
    </citation>
    <scope>NUCLEOTIDE SEQUENCE</scope>
</reference>
<sequence>MVSCINTVFFTHLPLSESLQPSGIELYMRLLVSLLIVVIGYMSSRLAQRRIEADFLKNDAQLHHIIETSLDGFWIIDQQGGFLEVNDAYCLMIGYQREELLNMNIIDVEAMESPEVAIRHIEQIIKTGADRFETKHRRKDGYVLDIEVSASYGQDGQFYCFLHDVTRRKRSEVELKDSEFRWKFAIEGTGDGVWDWDIETNQAKYSTRWKEMLGYSESDTFPTCQEWLRRIHPDDQAQVTEMMRAYLAGEAPAYVVEYRLRCKDDHYKWLLGRGMVVQYGENGKPLRMIGTHVDLTERKAAEEELYLQKEYLKAIFDSEPECVNVLAPDGALLDINAAGLRMLQVDNVEDAQKAGLLSFIERSHQPAFLALHKSVMEGNSGVLEFPVNGKRGGKRWLEIHATPLRDKQGQVVSFLGVTRNITEHKLFQYELEQQARFDYLTGVNTRGYFMQQAEMELARAIRYGHNLSLFMLDIDYFKKINDSHGHKAGDMVLKELAVVCKQILREVDIIGRIGGEEFAILLPETNLDEGAEVAERLRSAIEQAEVQVESGLSLRFKVSIGLTSILSMDESLDVLLVQADKALYVAKDSGRNQVHVAM</sequence>
<dbReference type="Gene3D" id="3.30.70.270">
    <property type="match status" value="1"/>
</dbReference>
<comment type="caution">
    <text evidence="4">The sequence shown here is derived from an EMBL/GenBank/DDBJ whole genome shotgun (WGS) entry which is preliminary data.</text>
</comment>
<keyword evidence="4" id="KW-0548">Nucleotidyltransferase</keyword>
<dbReference type="PROSITE" id="PS50113">
    <property type="entry name" value="PAC"/>
    <property type="match status" value="2"/>
</dbReference>
<dbReference type="PANTHER" id="PTHR46663:SF4">
    <property type="entry name" value="DIGUANYLATE CYCLASE DGCT-RELATED"/>
    <property type="match status" value="1"/>
</dbReference>
<dbReference type="Pfam" id="PF00989">
    <property type="entry name" value="PAS"/>
    <property type="match status" value="1"/>
</dbReference>
<dbReference type="GO" id="GO:0006355">
    <property type="term" value="P:regulation of DNA-templated transcription"/>
    <property type="evidence" value="ECO:0007669"/>
    <property type="project" value="InterPro"/>
</dbReference>
<protein>
    <submittedName>
        <fullName evidence="4">Putative diguanylate cyclase YegE</fullName>
        <ecNumber evidence="4">2.7.7.65</ecNumber>
    </submittedName>
</protein>
<dbReference type="SUPFAM" id="SSF55785">
    <property type="entry name" value="PYP-like sensor domain (PAS domain)"/>
    <property type="match status" value="3"/>
</dbReference>
<evidence type="ECO:0000259" key="1">
    <source>
        <dbReference type="PROSITE" id="PS50112"/>
    </source>
</evidence>
<dbReference type="InterPro" id="IPR052163">
    <property type="entry name" value="DGC-Regulatory_Protein"/>
</dbReference>
<dbReference type="SMART" id="SM00267">
    <property type="entry name" value="GGDEF"/>
    <property type="match status" value="1"/>
</dbReference>
<dbReference type="EMBL" id="MLJW01000245">
    <property type="protein sequence ID" value="OIQ91934.1"/>
    <property type="molecule type" value="Genomic_DNA"/>
</dbReference>
<dbReference type="CDD" id="cd00130">
    <property type="entry name" value="PAS"/>
    <property type="match status" value="3"/>
</dbReference>
<dbReference type="Pfam" id="PF08447">
    <property type="entry name" value="PAS_3"/>
    <property type="match status" value="1"/>
</dbReference>
<dbReference type="FunFam" id="3.30.70.270:FF:000001">
    <property type="entry name" value="Diguanylate cyclase domain protein"/>
    <property type="match status" value="1"/>
</dbReference>
<proteinExistence type="predicted"/>
<feature type="domain" description="PAC" evidence="2">
    <location>
        <begin position="381"/>
        <end position="433"/>
    </location>
</feature>
<feature type="domain" description="GGDEF" evidence="3">
    <location>
        <begin position="465"/>
        <end position="598"/>
    </location>
</feature>
<dbReference type="NCBIfam" id="TIGR00254">
    <property type="entry name" value="GGDEF"/>
    <property type="match status" value="1"/>
</dbReference>
<dbReference type="NCBIfam" id="TIGR00229">
    <property type="entry name" value="sensory_box"/>
    <property type="match status" value="3"/>
</dbReference>
<keyword evidence="4" id="KW-0808">Transferase</keyword>
<dbReference type="SMART" id="SM00086">
    <property type="entry name" value="PAC"/>
    <property type="match status" value="2"/>
</dbReference>
<dbReference type="InterPro" id="IPR013655">
    <property type="entry name" value="PAS_fold_3"/>
</dbReference>
<dbReference type="GO" id="GO:0052621">
    <property type="term" value="F:diguanylate cyclase activity"/>
    <property type="evidence" value="ECO:0007669"/>
    <property type="project" value="UniProtKB-EC"/>
</dbReference>
<dbReference type="InterPro" id="IPR043128">
    <property type="entry name" value="Rev_trsase/Diguanyl_cyclase"/>
</dbReference>
<dbReference type="PANTHER" id="PTHR46663">
    <property type="entry name" value="DIGUANYLATE CYCLASE DGCT-RELATED"/>
    <property type="match status" value="1"/>
</dbReference>
<evidence type="ECO:0000259" key="2">
    <source>
        <dbReference type="PROSITE" id="PS50113"/>
    </source>
</evidence>
<dbReference type="Pfam" id="PF08448">
    <property type="entry name" value="PAS_4"/>
    <property type="match status" value="1"/>
</dbReference>
<name>A0A1J5R7G5_9ZZZZ</name>
<dbReference type="Pfam" id="PF00990">
    <property type="entry name" value="GGDEF"/>
    <property type="match status" value="1"/>
</dbReference>
<evidence type="ECO:0000313" key="4">
    <source>
        <dbReference type="EMBL" id="OIQ91934.1"/>
    </source>
</evidence>
<dbReference type="EC" id="2.7.7.65" evidence="4"/>
<dbReference type="InterPro" id="IPR029787">
    <property type="entry name" value="Nucleotide_cyclase"/>
</dbReference>
<gene>
    <name evidence="4" type="primary">yegE_28</name>
    <name evidence="4" type="ORF">GALL_261380</name>
</gene>
<dbReference type="CDD" id="cd01949">
    <property type="entry name" value="GGDEF"/>
    <property type="match status" value="1"/>
</dbReference>
<dbReference type="SMART" id="SM00091">
    <property type="entry name" value="PAS"/>
    <property type="match status" value="3"/>
</dbReference>
<dbReference type="PROSITE" id="PS50112">
    <property type="entry name" value="PAS"/>
    <property type="match status" value="2"/>
</dbReference>
<dbReference type="PROSITE" id="PS50887">
    <property type="entry name" value="GGDEF"/>
    <property type="match status" value="1"/>
</dbReference>
<dbReference type="InterPro" id="IPR000014">
    <property type="entry name" value="PAS"/>
</dbReference>
<feature type="domain" description="PAS" evidence="1">
    <location>
        <begin position="178"/>
        <end position="250"/>
    </location>
</feature>
<dbReference type="AlphaFoldDB" id="A0A1J5R7G5"/>
<dbReference type="InterPro" id="IPR001610">
    <property type="entry name" value="PAC"/>
</dbReference>
<accession>A0A1J5R7G5</accession>
<dbReference type="InterPro" id="IPR013767">
    <property type="entry name" value="PAS_fold"/>
</dbReference>